<proteinExistence type="predicted"/>
<name>A0ACC3MDW2_9PEZI</name>
<protein>
    <submittedName>
        <fullName evidence="1">Uncharacterized protein</fullName>
    </submittedName>
</protein>
<organism evidence="1 2">
    <name type="scientific">Vermiconidia calcicola</name>
    <dbReference type="NCBI Taxonomy" id="1690605"/>
    <lineage>
        <taxon>Eukaryota</taxon>
        <taxon>Fungi</taxon>
        <taxon>Dikarya</taxon>
        <taxon>Ascomycota</taxon>
        <taxon>Pezizomycotina</taxon>
        <taxon>Dothideomycetes</taxon>
        <taxon>Dothideomycetidae</taxon>
        <taxon>Mycosphaerellales</taxon>
        <taxon>Extremaceae</taxon>
        <taxon>Vermiconidia</taxon>
    </lineage>
</organism>
<comment type="caution">
    <text evidence="1">The sequence shown here is derived from an EMBL/GenBank/DDBJ whole genome shotgun (WGS) entry which is preliminary data.</text>
</comment>
<reference evidence="1" key="1">
    <citation type="submission" date="2023-07" db="EMBL/GenBank/DDBJ databases">
        <title>Black Yeasts Isolated from many extreme environments.</title>
        <authorList>
            <person name="Coleine C."/>
            <person name="Stajich J.E."/>
            <person name="Selbmann L."/>
        </authorList>
    </citation>
    <scope>NUCLEOTIDE SEQUENCE</scope>
    <source>
        <strain evidence="1">CCFEE 5714</strain>
    </source>
</reference>
<keyword evidence="2" id="KW-1185">Reference proteome</keyword>
<dbReference type="Proteomes" id="UP001281147">
    <property type="component" value="Unassembled WGS sequence"/>
</dbReference>
<evidence type="ECO:0000313" key="2">
    <source>
        <dbReference type="Proteomes" id="UP001281147"/>
    </source>
</evidence>
<accession>A0ACC3MDW2</accession>
<evidence type="ECO:0000313" key="1">
    <source>
        <dbReference type="EMBL" id="KAK3686671.1"/>
    </source>
</evidence>
<dbReference type="EMBL" id="JAUTXU010000308">
    <property type="protein sequence ID" value="KAK3686671.1"/>
    <property type="molecule type" value="Genomic_DNA"/>
</dbReference>
<gene>
    <name evidence="1" type="ORF">LTR37_019602</name>
</gene>
<sequence>MVTAFRPFSNGCDIPYKLQRTLLAPASHWFAKSFTGDMIQEDGKLEIRLHDTSPEAFENFLYRLFCKEVPNPEYEIDLAARQAFAVLLWLFADSHFLASTKNAAIVQLLHTLDTQHSILEIVQKAFECSPPGSPLRRIMLRDVVARL</sequence>